<dbReference type="SUPFAM" id="SSF103025">
    <property type="entry name" value="Folate-binding domain"/>
    <property type="match status" value="1"/>
</dbReference>
<proteinExistence type="predicted"/>
<name>A0ABW0PM06_9BURK</name>
<organism evidence="1 2">
    <name type="scientific">Massilia jejuensis</name>
    <dbReference type="NCBI Taxonomy" id="648894"/>
    <lineage>
        <taxon>Bacteria</taxon>
        <taxon>Pseudomonadati</taxon>
        <taxon>Pseudomonadota</taxon>
        <taxon>Betaproteobacteria</taxon>
        <taxon>Burkholderiales</taxon>
        <taxon>Oxalobacteraceae</taxon>
        <taxon>Telluria group</taxon>
        <taxon>Massilia</taxon>
    </lineage>
</organism>
<dbReference type="PANTHER" id="PTHR22602:SF0">
    <property type="entry name" value="TRANSFERASE CAF17, MITOCHONDRIAL-RELATED"/>
    <property type="match status" value="1"/>
</dbReference>
<dbReference type="PIRSF" id="PIRSF006487">
    <property type="entry name" value="GcvT"/>
    <property type="match status" value="1"/>
</dbReference>
<gene>
    <name evidence="1" type="ORF">ACFPOU_15465</name>
</gene>
<protein>
    <submittedName>
        <fullName evidence="1">YgfZ/GcvT domain-containing protein</fullName>
    </submittedName>
</protein>
<dbReference type="PANTHER" id="PTHR22602">
    <property type="entry name" value="TRANSFERASE CAF17, MITOCHONDRIAL-RELATED"/>
    <property type="match status" value="1"/>
</dbReference>
<accession>A0ABW0PM06</accession>
<dbReference type="Gene3D" id="2.40.30.160">
    <property type="match status" value="1"/>
</dbReference>
<dbReference type="InterPro" id="IPR045179">
    <property type="entry name" value="YgfZ/GcvT"/>
</dbReference>
<dbReference type="Gene3D" id="3.30.70.1400">
    <property type="entry name" value="Aminomethyltransferase beta-barrel domains"/>
    <property type="match status" value="1"/>
</dbReference>
<sequence length="353" mass="37021">MSNWTDYLASLDARFPLDEAAHAGEVGRVLTVDELAAGFVAPVTDLGLIAVAGEDAARFLHSQLTNDVEHLGAGEARLAGFCTPKGRLQATFLMWRDAAGTVWLQLPRAIQAPLQKRLSMFVMRSKARLRDASEEDAVAAVIGVGGAAGEAALRAQGLDLPAAPMATTAGERGTVIRLSDAFGAPRYLWLGAVEDARALLPALAQGLAPGGNAAWQLAAIHAGVPQVTAPTQEQFVPQMINLELLGGVNFKKGCYPGQEIVARSQYLGKLKRRTALARVGDAAARAGDEVYSPADPEQPCGMVVNAAPNGLGGADMLVEMKLAALEEEVRLGSASGAPLRFLALPYPLDALEL</sequence>
<dbReference type="RefSeq" id="WP_379722984.1">
    <property type="nucleotide sequence ID" value="NZ_JBHSMS010000047.1"/>
</dbReference>
<dbReference type="NCBIfam" id="TIGR03317">
    <property type="entry name" value="ygfZ_signature"/>
    <property type="match status" value="1"/>
</dbReference>
<comment type="caution">
    <text evidence="1">The sequence shown here is derived from an EMBL/GenBank/DDBJ whole genome shotgun (WGS) entry which is preliminary data.</text>
</comment>
<reference evidence="2" key="1">
    <citation type="journal article" date="2019" name="Int. J. Syst. Evol. Microbiol.">
        <title>The Global Catalogue of Microorganisms (GCM) 10K type strain sequencing project: providing services to taxonomists for standard genome sequencing and annotation.</title>
        <authorList>
            <consortium name="The Broad Institute Genomics Platform"/>
            <consortium name="The Broad Institute Genome Sequencing Center for Infectious Disease"/>
            <person name="Wu L."/>
            <person name="Ma J."/>
        </authorList>
    </citation>
    <scope>NUCLEOTIDE SEQUENCE [LARGE SCALE GENOMIC DNA]</scope>
    <source>
        <strain evidence="2">CCUG 38813</strain>
    </source>
</reference>
<dbReference type="Gene3D" id="3.30.70.1630">
    <property type="match status" value="1"/>
</dbReference>
<keyword evidence="2" id="KW-1185">Reference proteome</keyword>
<dbReference type="EMBL" id="JBHSMS010000047">
    <property type="protein sequence ID" value="MFC5512522.1"/>
    <property type="molecule type" value="Genomic_DNA"/>
</dbReference>
<dbReference type="Proteomes" id="UP001596031">
    <property type="component" value="Unassembled WGS sequence"/>
</dbReference>
<evidence type="ECO:0000313" key="2">
    <source>
        <dbReference type="Proteomes" id="UP001596031"/>
    </source>
</evidence>
<evidence type="ECO:0000313" key="1">
    <source>
        <dbReference type="EMBL" id="MFC5512522.1"/>
    </source>
</evidence>
<dbReference type="InterPro" id="IPR017703">
    <property type="entry name" value="YgfZ/GCV_T_CS"/>
</dbReference>